<gene>
    <name evidence="1" type="ORF">R4Z09_21550</name>
</gene>
<dbReference type="Proteomes" id="UP001357223">
    <property type="component" value="Chromosome"/>
</dbReference>
<protein>
    <recommendedName>
        <fullName evidence="3">DUF3794 domain-containing protein</fullName>
    </recommendedName>
</protein>
<evidence type="ECO:0000313" key="1">
    <source>
        <dbReference type="EMBL" id="WVX79849.1"/>
    </source>
</evidence>
<proteinExistence type="predicted"/>
<reference evidence="1 2" key="1">
    <citation type="submission" date="2023-10" db="EMBL/GenBank/DDBJ databases">
        <title>Niallia locisalis sp.nov. isolated from a salt pond sample.</title>
        <authorList>
            <person name="Li X.-J."/>
            <person name="Dong L."/>
        </authorList>
    </citation>
    <scope>NUCLEOTIDE SEQUENCE [LARGE SCALE GENOMIC DNA]</scope>
    <source>
        <strain evidence="1 2">DSM 29761</strain>
    </source>
</reference>
<organism evidence="1 2">
    <name type="scientific">Niallia oryzisoli</name>
    <dbReference type="NCBI Taxonomy" id="1737571"/>
    <lineage>
        <taxon>Bacteria</taxon>
        <taxon>Bacillati</taxon>
        <taxon>Bacillota</taxon>
        <taxon>Bacilli</taxon>
        <taxon>Bacillales</taxon>
        <taxon>Bacillaceae</taxon>
        <taxon>Niallia</taxon>
    </lineage>
</organism>
<evidence type="ECO:0008006" key="3">
    <source>
        <dbReference type="Google" id="ProtNLM"/>
    </source>
</evidence>
<name>A0ABZ2CFD9_9BACI</name>
<dbReference type="RefSeq" id="WP_338448780.1">
    <property type="nucleotide sequence ID" value="NZ_CP137640.1"/>
</dbReference>
<sequence length="233" mass="27030">MIRDKMNEEFDFFFCDEEEDIHQHKIAIGNRASTAPMIITDLNLQVDLSYVTEFPKPVLEIVDMKKRVKITGCRLILPTNQLFIKGFIRKNISYTDGISMSFLIENFPFERKIKLKDYLTIPKQPKMNTRHENYYSISNSIPNGYNHSNKRLSNDPGHIHHHSTHHFNELSYCELIQSTIIESSEPINKGIEVSNYTLPTGATIKEELFTQVENNLSIDLAIQVIQRQPIFIS</sequence>
<evidence type="ECO:0000313" key="2">
    <source>
        <dbReference type="Proteomes" id="UP001357223"/>
    </source>
</evidence>
<keyword evidence="2" id="KW-1185">Reference proteome</keyword>
<dbReference type="EMBL" id="CP137640">
    <property type="protein sequence ID" value="WVX79849.1"/>
    <property type="molecule type" value="Genomic_DNA"/>
</dbReference>
<accession>A0ABZ2CFD9</accession>